<evidence type="ECO:0000256" key="1">
    <source>
        <dbReference type="ARBA" id="ARBA00022729"/>
    </source>
</evidence>
<gene>
    <name evidence="5" type="ORF">GSLYS_00009204001</name>
</gene>
<organism evidence="5 6">
    <name type="scientific">Lymnaea stagnalis</name>
    <name type="common">Great pond snail</name>
    <name type="synonym">Helix stagnalis</name>
    <dbReference type="NCBI Taxonomy" id="6523"/>
    <lineage>
        <taxon>Eukaryota</taxon>
        <taxon>Metazoa</taxon>
        <taxon>Spiralia</taxon>
        <taxon>Lophotrochozoa</taxon>
        <taxon>Mollusca</taxon>
        <taxon>Gastropoda</taxon>
        <taxon>Heterobranchia</taxon>
        <taxon>Euthyneura</taxon>
        <taxon>Panpulmonata</taxon>
        <taxon>Hygrophila</taxon>
        <taxon>Lymnaeoidea</taxon>
        <taxon>Lymnaeidae</taxon>
        <taxon>Lymnaea</taxon>
    </lineage>
</organism>
<dbReference type="InterPro" id="IPR050831">
    <property type="entry name" value="CEA_cell_adhesion"/>
</dbReference>
<evidence type="ECO:0000313" key="5">
    <source>
        <dbReference type="EMBL" id="CAL1535244.1"/>
    </source>
</evidence>
<evidence type="ECO:0000256" key="3">
    <source>
        <dbReference type="SAM" id="Phobius"/>
    </source>
</evidence>
<evidence type="ECO:0000313" key="6">
    <source>
        <dbReference type="Proteomes" id="UP001497497"/>
    </source>
</evidence>
<proteinExistence type="predicted"/>
<dbReference type="InterPro" id="IPR007110">
    <property type="entry name" value="Ig-like_dom"/>
</dbReference>
<reference evidence="5 6" key="1">
    <citation type="submission" date="2024-04" db="EMBL/GenBank/DDBJ databases">
        <authorList>
            <consortium name="Genoscope - CEA"/>
            <person name="William W."/>
        </authorList>
    </citation>
    <scope>NUCLEOTIDE SEQUENCE [LARGE SCALE GENOMIC DNA]</scope>
</reference>
<dbReference type="SUPFAM" id="SSF48726">
    <property type="entry name" value="Immunoglobulin"/>
    <property type="match status" value="1"/>
</dbReference>
<feature type="domain" description="Ig-like" evidence="4">
    <location>
        <begin position="1"/>
        <end position="83"/>
    </location>
</feature>
<dbReference type="AlphaFoldDB" id="A0AAV2HQY9"/>
<keyword evidence="3" id="KW-0472">Membrane</keyword>
<accession>A0AAV2HQY9</accession>
<keyword evidence="6" id="KW-1185">Reference proteome</keyword>
<dbReference type="EMBL" id="CAXITT010000195">
    <property type="protein sequence ID" value="CAL1535244.1"/>
    <property type="molecule type" value="Genomic_DNA"/>
</dbReference>
<keyword evidence="3" id="KW-1133">Transmembrane helix</keyword>
<sequence>QLFVLEGDKVTLQCTVQSNPEPEVDIITGDISTTSHEFSPIGKHVWKSTVEITNLKCGESKNFKCLAKNSFYGKIKKSQIVVTVRCPLQFLNYSTVEKIKVEVNTTVVIQHAIVGYPSPNDFQLYTTGDHNISVDKSTYNVEFKNESVSYGTLTLTLPNVQNENWTPYNLVIKNGVKDDLTLIFILYGAQNENSDAMLAQSIGGGIGAFCVVVLSAFYIYKKYKNKK</sequence>
<dbReference type="InterPro" id="IPR013783">
    <property type="entry name" value="Ig-like_fold"/>
</dbReference>
<protein>
    <recommendedName>
        <fullName evidence="4">Ig-like domain-containing protein</fullName>
    </recommendedName>
</protein>
<keyword evidence="2" id="KW-0325">Glycoprotein</keyword>
<dbReference type="PANTHER" id="PTHR44427">
    <property type="entry name" value="CARCINOEMBRYONIC ANTIGEN-RELATED CELL ADHESION MOLECULE 19"/>
    <property type="match status" value="1"/>
</dbReference>
<name>A0AAV2HQY9_LYMST</name>
<feature type="non-terminal residue" evidence="5">
    <location>
        <position position="1"/>
    </location>
</feature>
<feature type="transmembrane region" description="Helical" evidence="3">
    <location>
        <begin position="197"/>
        <end position="220"/>
    </location>
</feature>
<dbReference type="Pfam" id="PF07679">
    <property type="entry name" value="I-set"/>
    <property type="match status" value="1"/>
</dbReference>
<dbReference type="Gene3D" id="2.60.40.10">
    <property type="entry name" value="Immunoglobulins"/>
    <property type="match status" value="2"/>
</dbReference>
<keyword evidence="3" id="KW-0812">Transmembrane</keyword>
<dbReference type="Proteomes" id="UP001497497">
    <property type="component" value="Unassembled WGS sequence"/>
</dbReference>
<dbReference type="PROSITE" id="PS50835">
    <property type="entry name" value="IG_LIKE"/>
    <property type="match status" value="1"/>
</dbReference>
<dbReference type="PANTHER" id="PTHR44427:SF21">
    <property type="entry name" value="CEA CELL ADHESION MOLECULE 19"/>
    <property type="match status" value="1"/>
</dbReference>
<dbReference type="InterPro" id="IPR036179">
    <property type="entry name" value="Ig-like_dom_sf"/>
</dbReference>
<dbReference type="InterPro" id="IPR013098">
    <property type="entry name" value="Ig_I-set"/>
</dbReference>
<keyword evidence="1" id="KW-0732">Signal</keyword>
<evidence type="ECO:0000256" key="2">
    <source>
        <dbReference type="ARBA" id="ARBA00023180"/>
    </source>
</evidence>
<comment type="caution">
    <text evidence="5">The sequence shown here is derived from an EMBL/GenBank/DDBJ whole genome shotgun (WGS) entry which is preliminary data.</text>
</comment>
<evidence type="ECO:0000259" key="4">
    <source>
        <dbReference type="PROSITE" id="PS50835"/>
    </source>
</evidence>